<evidence type="ECO:0000313" key="1">
    <source>
        <dbReference type="EMBL" id="KKM96835.1"/>
    </source>
</evidence>
<sequence length="165" mass="16799">MGSLSQIASSLVLRVSDVIIGRVKLSDGTDVALITAAGELNVLALPQTSGGLSIFRSIDIDQTEEAVKASAGQLYDVEAFNTTAAPLFLKFYNATVATVEVGTTTPVKTLLVPGNADSDGAGFISNSFHGQAFSTAITVACTTGVADNDTGPPGANACIVNVGYK</sequence>
<proteinExistence type="predicted"/>
<accession>A0A0F9P752</accession>
<comment type="caution">
    <text evidence="1">The sequence shown here is derived from an EMBL/GenBank/DDBJ whole genome shotgun (WGS) entry which is preliminary data.</text>
</comment>
<protein>
    <submittedName>
        <fullName evidence="1">Uncharacterized protein</fullName>
    </submittedName>
</protein>
<name>A0A0F9P752_9ZZZZ</name>
<organism evidence="1">
    <name type="scientific">marine sediment metagenome</name>
    <dbReference type="NCBI Taxonomy" id="412755"/>
    <lineage>
        <taxon>unclassified sequences</taxon>
        <taxon>metagenomes</taxon>
        <taxon>ecological metagenomes</taxon>
    </lineage>
</organism>
<dbReference type="AlphaFoldDB" id="A0A0F9P752"/>
<reference evidence="1" key="1">
    <citation type="journal article" date="2015" name="Nature">
        <title>Complex archaea that bridge the gap between prokaryotes and eukaryotes.</title>
        <authorList>
            <person name="Spang A."/>
            <person name="Saw J.H."/>
            <person name="Jorgensen S.L."/>
            <person name="Zaremba-Niedzwiedzka K."/>
            <person name="Martijn J."/>
            <person name="Lind A.E."/>
            <person name="van Eijk R."/>
            <person name="Schleper C."/>
            <person name="Guy L."/>
            <person name="Ettema T.J."/>
        </authorList>
    </citation>
    <scope>NUCLEOTIDE SEQUENCE</scope>
</reference>
<dbReference type="EMBL" id="LAZR01005828">
    <property type="protein sequence ID" value="KKM96835.1"/>
    <property type="molecule type" value="Genomic_DNA"/>
</dbReference>
<gene>
    <name evidence="1" type="ORF">LCGC14_1174160</name>
</gene>